<feature type="region of interest" description="Disordered" evidence="5">
    <location>
        <begin position="254"/>
        <end position="277"/>
    </location>
</feature>
<dbReference type="Pfam" id="PF04427">
    <property type="entry name" value="Brix"/>
    <property type="match status" value="1"/>
</dbReference>
<dbReference type="VEuPathDB" id="FungiDB:A1O9_04166"/>
<keyword evidence="7" id="KW-0436">Ligase</keyword>
<dbReference type="GO" id="GO:0000463">
    <property type="term" value="P:maturation of LSU-rRNA from tricistronic rRNA transcript (SSU-rRNA, 5.8S rRNA, LSU-rRNA)"/>
    <property type="evidence" value="ECO:0007669"/>
    <property type="project" value="TreeGrafter"/>
</dbReference>
<feature type="compositionally biased region" description="Basic and acidic residues" evidence="5">
    <location>
        <begin position="258"/>
        <end position="277"/>
    </location>
</feature>
<keyword evidence="7" id="KW-0030">Aminoacyl-tRNA synthetase</keyword>
<gene>
    <name evidence="7" type="ORF">A1O9_04166</name>
</gene>
<feature type="compositionally biased region" description="Acidic residues" evidence="5">
    <location>
        <begin position="360"/>
        <end position="371"/>
    </location>
</feature>
<proteinExistence type="inferred from homology"/>
<evidence type="ECO:0000313" key="7">
    <source>
        <dbReference type="EMBL" id="KEF59322.1"/>
    </source>
</evidence>
<dbReference type="GO" id="GO:0000027">
    <property type="term" value="P:ribosomal large subunit assembly"/>
    <property type="evidence" value="ECO:0007669"/>
    <property type="project" value="InterPro"/>
</dbReference>
<feature type="compositionally biased region" description="Acidic residues" evidence="5">
    <location>
        <begin position="319"/>
        <end position="331"/>
    </location>
</feature>
<dbReference type="AlphaFoldDB" id="A0A072PHW8"/>
<keyword evidence="8" id="KW-1185">Reference proteome</keyword>
<evidence type="ECO:0000256" key="5">
    <source>
        <dbReference type="SAM" id="MobiDB-lite"/>
    </source>
</evidence>
<dbReference type="STRING" id="1182545.A0A072PHW8"/>
<dbReference type="InterPro" id="IPR007109">
    <property type="entry name" value="Brix"/>
</dbReference>
<evidence type="ECO:0000259" key="6">
    <source>
        <dbReference type="PROSITE" id="PS50833"/>
    </source>
</evidence>
<dbReference type="PANTHER" id="PTHR12728">
    <property type="entry name" value="BRIX DOMAIN CONTAINING PROTEIN"/>
    <property type="match status" value="1"/>
</dbReference>
<dbReference type="HOGENOM" id="CLU_049783_0_0_1"/>
<protein>
    <recommendedName>
        <fullName evidence="4">Ribosome production factor 2 homolog</fullName>
    </recommendedName>
    <alternativeName>
        <fullName evidence="4">Ribosome biogenesis protein RPF2 homolog</fullName>
    </alternativeName>
</protein>
<name>A0A072PHW8_9EURO</name>
<dbReference type="PANTHER" id="PTHR12728:SF0">
    <property type="entry name" value="RIBOSOME PRODUCTION FACTOR 2 HOMOLOG"/>
    <property type="match status" value="1"/>
</dbReference>
<reference evidence="7 8" key="1">
    <citation type="submission" date="2013-03" db="EMBL/GenBank/DDBJ databases">
        <title>The Genome Sequence of Exophiala aquamarina CBS 119918.</title>
        <authorList>
            <consortium name="The Broad Institute Genomics Platform"/>
            <person name="Cuomo C."/>
            <person name="de Hoog S."/>
            <person name="Gorbushina A."/>
            <person name="Walker B."/>
            <person name="Young S.K."/>
            <person name="Zeng Q."/>
            <person name="Gargeya S."/>
            <person name="Fitzgerald M."/>
            <person name="Haas B."/>
            <person name="Abouelleil A."/>
            <person name="Allen A.W."/>
            <person name="Alvarado L."/>
            <person name="Arachchi H.M."/>
            <person name="Berlin A.M."/>
            <person name="Chapman S.B."/>
            <person name="Gainer-Dewar J."/>
            <person name="Goldberg J."/>
            <person name="Griggs A."/>
            <person name="Gujja S."/>
            <person name="Hansen M."/>
            <person name="Howarth C."/>
            <person name="Imamovic A."/>
            <person name="Ireland A."/>
            <person name="Larimer J."/>
            <person name="McCowan C."/>
            <person name="Murphy C."/>
            <person name="Pearson M."/>
            <person name="Poon T.W."/>
            <person name="Priest M."/>
            <person name="Roberts A."/>
            <person name="Saif S."/>
            <person name="Shea T."/>
            <person name="Sisk P."/>
            <person name="Sykes S."/>
            <person name="Wortman J."/>
            <person name="Nusbaum C."/>
            <person name="Birren B."/>
        </authorList>
    </citation>
    <scope>NUCLEOTIDE SEQUENCE [LARGE SCALE GENOMIC DNA]</scope>
    <source>
        <strain evidence="7 8">CBS 119918</strain>
    </source>
</reference>
<dbReference type="GO" id="GO:0005730">
    <property type="term" value="C:nucleolus"/>
    <property type="evidence" value="ECO:0007669"/>
    <property type="project" value="UniProtKB-SubCell"/>
</dbReference>
<evidence type="ECO:0000256" key="3">
    <source>
        <dbReference type="ARBA" id="ARBA00023242"/>
    </source>
</evidence>
<evidence type="ECO:0000313" key="8">
    <source>
        <dbReference type="Proteomes" id="UP000027920"/>
    </source>
</evidence>
<dbReference type="PROSITE" id="PS50833">
    <property type="entry name" value="BRIX"/>
    <property type="match status" value="1"/>
</dbReference>
<keyword evidence="3 4" id="KW-0539">Nucleus</keyword>
<dbReference type="OrthoDB" id="407658at2759"/>
<comment type="caution">
    <text evidence="7">The sequence shown here is derived from an EMBL/GenBank/DDBJ whole genome shotgun (WGS) entry which is preliminary data.</text>
</comment>
<accession>A0A072PHW8</accession>
<dbReference type="GeneID" id="25279099"/>
<dbReference type="RefSeq" id="XP_013261912.1">
    <property type="nucleotide sequence ID" value="XM_013406458.1"/>
</dbReference>
<organism evidence="7 8">
    <name type="scientific">Exophiala aquamarina CBS 119918</name>
    <dbReference type="NCBI Taxonomy" id="1182545"/>
    <lineage>
        <taxon>Eukaryota</taxon>
        <taxon>Fungi</taxon>
        <taxon>Dikarya</taxon>
        <taxon>Ascomycota</taxon>
        <taxon>Pezizomycotina</taxon>
        <taxon>Eurotiomycetes</taxon>
        <taxon>Chaetothyriomycetidae</taxon>
        <taxon>Chaetothyriales</taxon>
        <taxon>Herpotrichiellaceae</taxon>
        <taxon>Exophiala</taxon>
    </lineage>
</organism>
<evidence type="ECO:0000256" key="1">
    <source>
        <dbReference type="ARBA" id="ARBA00004604"/>
    </source>
</evidence>
<dbReference type="GO" id="GO:0004812">
    <property type="term" value="F:aminoacyl-tRNA ligase activity"/>
    <property type="evidence" value="ECO:0007669"/>
    <property type="project" value="UniProtKB-KW"/>
</dbReference>
<comment type="subcellular location">
    <subcellularLocation>
        <location evidence="1 4">Nucleus</location>
        <location evidence="1 4">Nucleolus</location>
    </subcellularLocation>
</comment>
<feature type="region of interest" description="Disordered" evidence="5">
    <location>
        <begin position="300"/>
        <end position="380"/>
    </location>
</feature>
<evidence type="ECO:0000256" key="4">
    <source>
        <dbReference type="RuleBase" id="RU367086"/>
    </source>
</evidence>
<feature type="domain" description="Brix" evidence="6">
    <location>
        <begin position="28"/>
        <end position="254"/>
    </location>
</feature>
<feature type="compositionally biased region" description="Basic and acidic residues" evidence="5">
    <location>
        <begin position="308"/>
        <end position="318"/>
    </location>
</feature>
<dbReference type="SMART" id="SM00879">
    <property type="entry name" value="Brix"/>
    <property type="match status" value="1"/>
</dbReference>
<dbReference type="GO" id="GO:0019843">
    <property type="term" value="F:rRNA binding"/>
    <property type="evidence" value="ECO:0007669"/>
    <property type="project" value="UniProtKB-UniRule"/>
</dbReference>
<comment type="similarity">
    <text evidence="2 4">Belongs to the RPF2 family.</text>
</comment>
<sequence>MLREVKPRNARTARIVKAREPQQVESRKKVLLLHGSKCPQPVAAVLKTVHTLAKPDAVQLHKKNENIHPFEDPSSLEFLALKNECGVVVFGTHSKKRPNNITIMRTYDGKLLDLLELLVLVHPEQSQKDHALQVGVAMKPLLLFSGSQWDDASASSQATQYHTIKSIMLDLFQGEEISSIEVEGLQYLLMIAAGEISNPSADYADPANKPVLHLRWYKIRTLRSDNPKIPRVELDPVGPSFDFRVGRYREADASTMRDAQRHGRRPNEARTKKNIETDLVGDKIGRVHLGKQDLSTLQTRKMKGLKRGRADVEAKPLEGDSDDGLSEDEVMADGGMDLDGGRSEDGSSGGGTGDEISIGENDDEEMEDVEDEKPKRQRLA</sequence>
<evidence type="ECO:0000256" key="2">
    <source>
        <dbReference type="ARBA" id="ARBA00010782"/>
    </source>
</evidence>
<dbReference type="Proteomes" id="UP000027920">
    <property type="component" value="Unassembled WGS sequence"/>
</dbReference>
<dbReference type="InterPro" id="IPR039770">
    <property type="entry name" value="Rpf2"/>
</dbReference>
<dbReference type="EMBL" id="AMGV01000003">
    <property type="protein sequence ID" value="KEF59322.1"/>
    <property type="molecule type" value="Genomic_DNA"/>
</dbReference>